<protein>
    <recommendedName>
        <fullName evidence="2">BUD13 homolog</fullName>
    </recommendedName>
</protein>
<evidence type="ECO:0000256" key="1">
    <source>
        <dbReference type="ARBA" id="ARBA00011069"/>
    </source>
</evidence>
<organism evidence="4">
    <name type="scientific">Cacopsylla melanoneura</name>
    <dbReference type="NCBI Taxonomy" id="428564"/>
    <lineage>
        <taxon>Eukaryota</taxon>
        <taxon>Metazoa</taxon>
        <taxon>Ecdysozoa</taxon>
        <taxon>Arthropoda</taxon>
        <taxon>Hexapoda</taxon>
        <taxon>Insecta</taxon>
        <taxon>Pterygota</taxon>
        <taxon>Neoptera</taxon>
        <taxon>Paraneoptera</taxon>
        <taxon>Hemiptera</taxon>
        <taxon>Sternorrhyncha</taxon>
        <taxon>Psylloidea</taxon>
        <taxon>Psyllidae</taxon>
        <taxon>Psyllinae</taxon>
        <taxon>Cacopsylla</taxon>
    </lineage>
</organism>
<dbReference type="Pfam" id="PF09736">
    <property type="entry name" value="Bud13"/>
    <property type="match status" value="1"/>
</dbReference>
<dbReference type="PANTHER" id="PTHR31809:SF0">
    <property type="entry name" value="BUD13 HOMOLOG"/>
    <property type="match status" value="1"/>
</dbReference>
<dbReference type="GO" id="GO:0070274">
    <property type="term" value="C:RES complex"/>
    <property type="evidence" value="ECO:0007669"/>
    <property type="project" value="TreeGrafter"/>
</dbReference>
<sequence>MTLQSVKIDQKEYLKKYLSGATEEKKKKKKKTAIGTKRVKIIDDDLDLKNMKTLDNGEMELYQLSEDAPVIAGIVDERPLEVQQADKYKDVKRWKVVTGGSDDDDVRITDKSEQMKKSKHMKARNKNDSDSDVSPPRNSKQKSKKPGADFSPPRKSRKDANISDLSPPRKSKNKFRKNSDSDISPPRKSNKSSRQNSDPDIFPATKSSKKSRNDSDSDVSPPRKSSKKARENYDSDISPPRKSSKKSRQNSDPDISPPRKFRKKSRKNSNSDISPPRKLRKEENSSSRHQRNKGNDSDLSPPRKSSKKSRQNSDSDFSPPRRNKKESHSSNRHKSQRSRGSDSDLSPQRKPKQDLKSRRNGGSDSDLSPPRKSAGNKMKKTLDGKHAGLQDAKQLVRENQEFKQREDELFNKMKASVSGAEASTVLRDRKTGKVRDLEEERRIARKKEEKDSEHKDKYDRWGRGVKQGEEFQARIANDLHEMSKPLARYKDDEDLERDLKETLRAEDPMLQYVLSKKEQSEAESKPKYKGSWPPNRFNIPPGYRWDGVDRSNGYEKQYFLNKSSKKAVEEEAYHWSCSDL</sequence>
<dbReference type="GO" id="GO:0003723">
    <property type="term" value="F:RNA binding"/>
    <property type="evidence" value="ECO:0007669"/>
    <property type="project" value="TreeGrafter"/>
</dbReference>
<feature type="compositionally biased region" description="Basic and acidic residues" evidence="3">
    <location>
        <begin position="106"/>
        <end position="116"/>
    </location>
</feature>
<dbReference type="InterPro" id="IPR051112">
    <property type="entry name" value="CWC26_splicing_factor"/>
</dbReference>
<evidence type="ECO:0000256" key="2">
    <source>
        <dbReference type="ARBA" id="ARBA00014454"/>
    </source>
</evidence>
<dbReference type="EMBL" id="HBUF01098228">
    <property type="protein sequence ID" value="CAG6637417.1"/>
    <property type="molecule type" value="Transcribed_RNA"/>
</dbReference>
<feature type="compositionally biased region" description="Basic and acidic residues" evidence="3">
    <location>
        <begin position="515"/>
        <end position="526"/>
    </location>
</feature>
<feature type="region of interest" description="Disordered" evidence="3">
    <location>
        <begin position="96"/>
        <end position="402"/>
    </location>
</feature>
<dbReference type="GO" id="GO:0005684">
    <property type="term" value="C:U2-type spliceosomal complex"/>
    <property type="evidence" value="ECO:0007669"/>
    <property type="project" value="TreeGrafter"/>
</dbReference>
<accession>A0A8D8QTH2</accession>
<dbReference type="InterPro" id="IPR018609">
    <property type="entry name" value="Bud13"/>
</dbReference>
<dbReference type="GO" id="GO:0000398">
    <property type="term" value="P:mRNA splicing, via spliceosome"/>
    <property type="evidence" value="ECO:0007669"/>
    <property type="project" value="TreeGrafter"/>
</dbReference>
<evidence type="ECO:0000313" key="4">
    <source>
        <dbReference type="EMBL" id="CAG6637417.1"/>
    </source>
</evidence>
<reference evidence="4" key="1">
    <citation type="submission" date="2021-05" db="EMBL/GenBank/DDBJ databases">
        <authorList>
            <person name="Alioto T."/>
            <person name="Alioto T."/>
            <person name="Gomez Garrido J."/>
        </authorList>
    </citation>
    <scope>NUCLEOTIDE SEQUENCE</scope>
</reference>
<name>A0A8D8QTH2_9HEMI</name>
<feature type="region of interest" description="Disordered" evidence="3">
    <location>
        <begin position="415"/>
        <end position="461"/>
    </location>
</feature>
<dbReference type="PANTHER" id="PTHR31809">
    <property type="entry name" value="BUD13 HOMOLOG"/>
    <property type="match status" value="1"/>
</dbReference>
<dbReference type="AlphaFoldDB" id="A0A8D8QTH2"/>
<feature type="compositionally biased region" description="Basic and acidic residues" evidence="3">
    <location>
        <begin position="426"/>
        <end position="461"/>
    </location>
</feature>
<feature type="compositionally biased region" description="Basic and acidic residues" evidence="3">
    <location>
        <begin position="380"/>
        <end position="402"/>
    </location>
</feature>
<proteinExistence type="inferred from homology"/>
<evidence type="ECO:0000256" key="3">
    <source>
        <dbReference type="SAM" id="MobiDB-lite"/>
    </source>
</evidence>
<feature type="region of interest" description="Disordered" evidence="3">
    <location>
        <begin position="515"/>
        <end position="535"/>
    </location>
</feature>
<feature type="compositionally biased region" description="Basic residues" evidence="3">
    <location>
        <begin position="321"/>
        <end position="337"/>
    </location>
</feature>
<comment type="similarity">
    <text evidence="1">Belongs to the CWC26 family.</text>
</comment>